<dbReference type="SMART" id="SM00336">
    <property type="entry name" value="BBOX"/>
    <property type="match status" value="2"/>
</dbReference>
<dbReference type="SUPFAM" id="SSF57845">
    <property type="entry name" value="B-box zinc-binding domain"/>
    <property type="match status" value="1"/>
</dbReference>
<dbReference type="Pfam" id="PF00622">
    <property type="entry name" value="SPRY"/>
    <property type="match status" value="1"/>
</dbReference>
<dbReference type="InterPro" id="IPR001870">
    <property type="entry name" value="B30.2/SPRY"/>
</dbReference>
<evidence type="ECO:0000313" key="11">
    <source>
        <dbReference type="Proteomes" id="UP000472263"/>
    </source>
</evidence>
<dbReference type="InterPro" id="IPR001841">
    <property type="entry name" value="Znf_RING"/>
</dbReference>
<dbReference type="RefSeq" id="XP_029934187.1">
    <property type="nucleotide sequence ID" value="XM_030078327.1"/>
</dbReference>
<dbReference type="Pfam" id="PF25600">
    <property type="entry name" value="TRIM_CC"/>
    <property type="match status" value="1"/>
</dbReference>
<feature type="domain" description="B30.2/SPRY" evidence="9">
    <location>
        <begin position="361"/>
        <end position="554"/>
    </location>
</feature>
<keyword evidence="2" id="KW-0479">Metal-binding</keyword>
<evidence type="ECO:0000256" key="2">
    <source>
        <dbReference type="ARBA" id="ARBA00022723"/>
    </source>
</evidence>
<evidence type="ECO:0000256" key="1">
    <source>
        <dbReference type="ARBA" id="ARBA00022588"/>
    </source>
</evidence>
<dbReference type="RefSeq" id="XP_029934186.1">
    <property type="nucleotide sequence ID" value="XM_030078326.1"/>
</dbReference>
<dbReference type="InterPro" id="IPR027370">
    <property type="entry name" value="Znf-RING_euk"/>
</dbReference>
<dbReference type="GeneTree" id="ENSGT01040000240385"/>
<dbReference type="Proteomes" id="UP000472263">
    <property type="component" value="Chromosome 19"/>
</dbReference>
<dbReference type="SMART" id="SM00184">
    <property type="entry name" value="RING"/>
    <property type="match status" value="1"/>
</dbReference>
<dbReference type="PROSITE" id="PS50089">
    <property type="entry name" value="ZF_RING_2"/>
    <property type="match status" value="1"/>
</dbReference>
<dbReference type="PROSITE" id="PS50119">
    <property type="entry name" value="ZF_BBOX"/>
    <property type="match status" value="1"/>
</dbReference>
<evidence type="ECO:0000259" key="7">
    <source>
        <dbReference type="PROSITE" id="PS50089"/>
    </source>
</evidence>
<dbReference type="InterPro" id="IPR043136">
    <property type="entry name" value="B30.2/SPRY_sf"/>
</dbReference>
<dbReference type="InterPro" id="IPR006574">
    <property type="entry name" value="PRY"/>
</dbReference>
<dbReference type="InterPro" id="IPR013320">
    <property type="entry name" value="ConA-like_dom_sf"/>
</dbReference>
<dbReference type="PRINTS" id="PR01407">
    <property type="entry name" value="BUTYPHLNCDUF"/>
</dbReference>
<dbReference type="InterPro" id="IPR000315">
    <property type="entry name" value="Znf_B-box"/>
</dbReference>
<dbReference type="SUPFAM" id="SSF49899">
    <property type="entry name" value="Concanavalin A-like lectins/glucanases"/>
    <property type="match status" value="1"/>
</dbReference>
<proteinExistence type="predicted"/>
<organism evidence="10 11">
    <name type="scientific">Myripristis murdjan</name>
    <name type="common">pinecone soldierfish</name>
    <dbReference type="NCBI Taxonomy" id="586833"/>
    <lineage>
        <taxon>Eukaryota</taxon>
        <taxon>Metazoa</taxon>
        <taxon>Chordata</taxon>
        <taxon>Craniata</taxon>
        <taxon>Vertebrata</taxon>
        <taxon>Euteleostomi</taxon>
        <taxon>Actinopterygii</taxon>
        <taxon>Neopterygii</taxon>
        <taxon>Teleostei</taxon>
        <taxon>Neoteleostei</taxon>
        <taxon>Acanthomorphata</taxon>
        <taxon>Holocentriformes</taxon>
        <taxon>Holocentridae</taxon>
        <taxon>Myripristis</taxon>
    </lineage>
</organism>
<evidence type="ECO:0000256" key="3">
    <source>
        <dbReference type="ARBA" id="ARBA00022771"/>
    </source>
</evidence>
<dbReference type="GO" id="GO:0008270">
    <property type="term" value="F:zinc ion binding"/>
    <property type="evidence" value="ECO:0007669"/>
    <property type="project" value="UniProtKB-KW"/>
</dbReference>
<keyword evidence="3 6" id="KW-0863">Zinc-finger</keyword>
<dbReference type="PROSITE" id="PS50188">
    <property type="entry name" value="B302_SPRY"/>
    <property type="match status" value="1"/>
</dbReference>
<dbReference type="GeneID" id="115378150"/>
<dbReference type="Ensembl" id="ENSMMDT00005044813.1">
    <property type="protein sequence ID" value="ENSMMDP00005043934.1"/>
    <property type="gene ID" value="ENSMMDG00005020185.1"/>
</dbReference>
<dbReference type="Gene3D" id="2.60.120.920">
    <property type="match status" value="1"/>
</dbReference>
<dbReference type="InterPro" id="IPR013083">
    <property type="entry name" value="Znf_RING/FYVE/PHD"/>
</dbReference>
<dbReference type="PANTHER" id="PTHR25465">
    <property type="entry name" value="B-BOX DOMAIN CONTAINING"/>
    <property type="match status" value="1"/>
</dbReference>
<dbReference type="PROSITE" id="PS00518">
    <property type="entry name" value="ZF_RING_1"/>
    <property type="match status" value="1"/>
</dbReference>
<dbReference type="SMART" id="SM00589">
    <property type="entry name" value="PRY"/>
    <property type="match status" value="1"/>
</dbReference>
<reference evidence="10" key="1">
    <citation type="submission" date="2019-06" db="EMBL/GenBank/DDBJ databases">
        <authorList>
            <consortium name="Wellcome Sanger Institute Data Sharing"/>
        </authorList>
    </citation>
    <scope>NUCLEOTIDE SEQUENCE [LARGE SCALE GENOMIC DNA]</scope>
</reference>
<sequence>MASCSSFLSEEQFLCSVCLDVFNLPVSTPCGHNFCQACITIYWDSEAVYKCPLCKTTFQSRPDLKVNTWISGLAEQFKISLQLADNGSCSPDQQQPESGRVSCDICTDAKLEAVKSCVECQTSYCETHLEPHQRVAGLKRHTLVNPAQDLQDHVCKKHNKLLVWFCRTDKVVACDICARKDHVGHDTFPVQQEYREKRALLRTTEIKVQQMIQDRLQKVHEIKESMKLSQKDTKDKIAKSIQEFTALVSDIEESQVELVRVIEERQKAAEGQADDFIKDMEQEIGDLQMTVANLRDLMHIEDRLRFLEAFPSKSLLPHTMDWDAVSFNSLGMEHLGNSLSRTMSQLKVMLKRMKTEIQRFCDDTQMLSGTLWEVQQYEVDVVLDPDTAHPMLFVTEDRKRVSYSEEVQRIPTAKTFMNYYAVLGESGFSAGKAYYEVYVGWKIEFSLGVATESLNRTEAVREPRHGLWAIEFVVDKCVASSSPDVPVYWGKMERVGVFVDYEGGGIFFYDVEASKCIHSFTDCIFTETLYPYFNPCDNEYGSNNAPLVIVQVNHSE</sequence>
<keyword evidence="11" id="KW-1185">Reference proteome</keyword>
<dbReference type="OrthoDB" id="426657at2759"/>
<dbReference type="Pfam" id="PF13765">
    <property type="entry name" value="PRY"/>
    <property type="match status" value="1"/>
</dbReference>
<reference evidence="10" key="2">
    <citation type="submission" date="2025-08" db="UniProtKB">
        <authorList>
            <consortium name="Ensembl"/>
        </authorList>
    </citation>
    <scope>IDENTIFICATION</scope>
</reference>
<dbReference type="Pfam" id="PF13445">
    <property type="entry name" value="zf-RING_UBOX"/>
    <property type="match status" value="1"/>
</dbReference>
<feature type="domain" description="B box-type" evidence="8">
    <location>
        <begin position="150"/>
        <end position="190"/>
    </location>
</feature>
<dbReference type="InterPro" id="IPR017907">
    <property type="entry name" value="Znf_RING_CS"/>
</dbReference>
<feature type="domain" description="RING-type" evidence="7">
    <location>
        <begin position="15"/>
        <end position="55"/>
    </location>
</feature>
<dbReference type="InParanoid" id="A0A668A7R8"/>
<dbReference type="InterPro" id="IPR003877">
    <property type="entry name" value="SPRY_dom"/>
</dbReference>
<dbReference type="Gene3D" id="3.30.160.60">
    <property type="entry name" value="Classic Zinc Finger"/>
    <property type="match status" value="1"/>
</dbReference>
<accession>A0A668A7R8</accession>
<dbReference type="Gene3D" id="4.10.830.40">
    <property type="match status" value="1"/>
</dbReference>
<keyword evidence="1" id="KW-0399">Innate immunity</keyword>
<evidence type="ECO:0000313" key="10">
    <source>
        <dbReference type="Ensembl" id="ENSMMDP00005043934.1"/>
    </source>
</evidence>
<dbReference type="GO" id="GO:0045087">
    <property type="term" value="P:innate immune response"/>
    <property type="evidence" value="ECO:0007669"/>
    <property type="project" value="UniProtKB-KW"/>
</dbReference>
<dbReference type="Gene3D" id="3.30.40.10">
    <property type="entry name" value="Zinc/RING finger domain, C3HC4 (zinc finger)"/>
    <property type="match status" value="1"/>
</dbReference>
<dbReference type="Pfam" id="PF00643">
    <property type="entry name" value="zf-B_box"/>
    <property type="match status" value="1"/>
</dbReference>
<dbReference type="PANTHER" id="PTHR25465:SF32">
    <property type="entry name" value="BLOODTHIRSTY-RELATED GENE FAMILY, MEMBER 16 ISOFORM X1-RELATED"/>
    <property type="match status" value="1"/>
</dbReference>
<reference evidence="10" key="3">
    <citation type="submission" date="2025-09" db="UniProtKB">
        <authorList>
            <consortium name="Ensembl"/>
        </authorList>
    </citation>
    <scope>IDENTIFICATION</scope>
</reference>
<dbReference type="CDD" id="cd19769">
    <property type="entry name" value="Bbox2_TRIM16-like"/>
    <property type="match status" value="1"/>
</dbReference>
<evidence type="ECO:0000259" key="9">
    <source>
        <dbReference type="PROSITE" id="PS50188"/>
    </source>
</evidence>
<dbReference type="GO" id="GO:0005737">
    <property type="term" value="C:cytoplasm"/>
    <property type="evidence" value="ECO:0007669"/>
    <property type="project" value="UniProtKB-ARBA"/>
</dbReference>
<dbReference type="InterPro" id="IPR051051">
    <property type="entry name" value="E3_ubiq-ligase_TRIM/RNF"/>
</dbReference>
<gene>
    <name evidence="10" type="primary">LOC115378150</name>
</gene>
<dbReference type="RefSeq" id="XP_029934184.1">
    <property type="nucleotide sequence ID" value="XM_030078324.1"/>
</dbReference>
<dbReference type="InterPro" id="IPR003879">
    <property type="entry name" value="Butyrophylin_SPRY"/>
</dbReference>
<dbReference type="InterPro" id="IPR058030">
    <property type="entry name" value="TRIM8/14/16/25/29/45/65_CC"/>
</dbReference>
<dbReference type="CDD" id="cd13733">
    <property type="entry name" value="SPRY_PRY_C-I_1"/>
    <property type="match status" value="1"/>
</dbReference>
<evidence type="ECO:0000256" key="4">
    <source>
        <dbReference type="ARBA" id="ARBA00022833"/>
    </source>
</evidence>
<dbReference type="AlphaFoldDB" id="A0A668A7R8"/>
<protein>
    <submittedName>
        <fullName evidence="10">E3 ubiquitin-protein ligase TRIM68-like</fullName>
    </submittedName>
</protein>
<evidence type="ECO:0000256" key="5">
    <source>
        <dbReference type="ARBA" id="ARBA00022859"/>
    </source>
</evidence>
<dbReference type="SMART" id="SM00449">
    <property type="entry name" value="SPRY"/>
    <property type="match status" value="1"/>
</dbReference>
<dbReference type="FunFam" id="2.60.120.920:FF:000004">
    <property type="entry name" value="Butyrophilin subfamily 1 member A1"/>
    <property type="match status" value="1"/>
</dbReference>
<evidence type="ECO:0000259" key="8">
    <source>
        <dbReference type="PROSITE" id="PS50119"/>
    </source>
</evidence>
<name>A0A668A7R8_9TELE</name>
<keyword evidence="5" id="KW-0391">Immunity</keyword>
<evidence type="ECO:0000256" key="6">
    <source>
        <dbReference type="PROSITE-ProRule" id="PRU00024"/>
    </source>
</evidence>
<dbReference type="SUPFAM" id="SSF57850">
    <property type="entry name" value="RING/U-box"/>
    <property type="match status" value="1"/>
</dbReference>
<keyword evidence="4" id="KW-0862">Zinc</keyword>
<dbReference type="CDD" id="cd19802">
    <property type="entry name" value="Bbox1_TRIM8-like"/>
    <property type="match status" value="1"/>
</dbReference>